<sequence>MASGWASWGSRASSLASQLPQGIAPRRDSATKHKTRGSRLAGDGVRMGAVGLKDLIAGKPAPTRDHAAVQRPNTKPVGAGLAREEAVRAATRVSP</sequence>
<feature type="compositionally biased region" description="Low complexity" evidence="1">
    <location>
        <begin position="1"/>
        <end position="17"/>
    </location>
</feature>
<evidence type="ECO:0000256" key="1">
    <source>
        <dbReference type="SAM" id="MobiDB-lite"/>
    </source>
</evidence>
<protein>
    <submittedName>
        <fullName evidence="2">Uncharacterized protein</fullName>
    </submittedName>
</protein>
<gene>
    <name evidence="2" type="ORF">CCU68_24880</name>
</gene>
<organism evidence="2 3">
    <name type="scientific">Pseudomonas gingeri NCPPB 3146 = LMG 5327</name>
    <dbReference type="NCBI Taxonomy" id="707248"/>
    <lineage>
        <taxon>Bacteria</taxon>
        <taxon>Pseudomonadati</taxon>
        <taxon>Pseudomonadota</taxon>
        <taxon>Gammaproteobacteria</taxon>
        <taxon>Pseudomonadales</taxon>
        <taxon>Pseudomonadaceae</taxon>
        <taxon>Pseudomonas</taxon>
    </lineage>
</organism>
<feature type="region of interest" description="Disordered" evidence="1">
    <location>
        <begin position="1"/>
        <end position="95"/>
    </location>
</feature>
<proteinExistence type="predicted"/>
<dbReference type="Proteomes" id="UP000236232">
    <property type="component" value="Unassembled WGS sequence"/>
</dbReference>
<dbReference type="EMBL" id="POWE01000147">
    <property type="protein sequence ID" value="PNQ89927.1"/>
    <property type="molecule type" value="Genomic_DNA"/>
</dbReference>
<keyword evidence="3" id="KW-1185">Reference proteome</keyword>
<comment type="caution">
    <text evidence="2">The sequence shown here is derived from an EMBL/GenBank/DDBJ whole genome shotgun (WGS) entry which is preliminary data.</text>
</comment>
<reference evidence="2 3" key="1">
    <citation type="submission" date="2018-01" db="EMBL/GenBank/DDBJ databases">
        <title>Draft Genome Sequence of Pseudomonas gingeri NCPPB 3146 (LMG 5327), a White Line Reaction Producer.</title>
        <authorList>
            <person name="Rokni-Zadeh H."/>
            <person name="Bahrami T."/>
            <person name="Zarvandi S."/>
            <person name="Changi-Ashtiani M."/>
            <person name="De Mot R."/>
        </authorList>
    </citation>
    <scope>NUCLEOTIDE SEQUENCE [LARGE SCALE GENOMIC DNA]</scope>
    <source>
        <strain evidence="3">NCPPB 3146 \ LMG 5327</strain>
    </source>
</reference>
<name>A0ABX4XY91_9PSED</name>
<accession>A0ABX4XY91</accession>
<evidence type="ECO:0000313" key="3">
    <source>
        <dbReference type="Proteomes" id="UP000236232"/>
    </source>
</evidence>
<evidence type="ECO:0000313" key="2">
    <source>
        <dbReference type="EMBL" id="PNQ89927.1"/>
    </source>
</evidence>